<keyword evidence="3" id="KW-0482">Metalloprotease</keyword>
<keyword evidence="3" id="KW-0378">Hydrolase</keyword>
<evidence type="ECO:0000256" key="2">
    <source>
        <dbReference type="SAM" id="SignalP"/>
    </source>
</evidence>
<dbReference type="AlphaFoldDB" id="A0A1I1KZ82"/>
<name>A0A1I1KZ82_9GAMM</name>
<organism evidence="3 4">
    <name type="scientific">Pseudoalteromonas denitrificans DSM 6059</name>
    <dbReference type="NCBI Taxonomy" id="1123010"/>
    <lineage>
        <taxon>Bacteria</taxon>
        <taxon>Pseudomonadati</taxon>
        <taxon>Pseudomonadota</taxon>
        <taxon>Gammaproteobacteria</taxon>
        <taxon>Alteromonadales</taxon>
        <taxon>Pseudoalteromonadaceae</taxon>
        <taxon>Pseudoalteromonas</taxon>
    </lineage>
</organism>
<feature type="compositionally biased region" description="Basic and acidic residues" evidence="1">
    <location>
        <begin position="454"/>
        <end position="470"/>
    </location>
</feature>
<dbReference type="SUPFAM" id="SSF89260">
    <property type="entry name" value="Collagen-binding domain"/>
    <property type="match status" value="1"/>
</dbReference>
<dbReference type="NCBIfam" id="TIGR03296">
    <property type="entry name" value="M6dom_TIGR03296"/>
    <property type="match status" value="1"/>
</dbReference>
<dbReference type="Gene3D" id="2.60.120.380">
    <property type="match status" value="1"/>
</dbReference>
<evidence type="ECO:0000313" key="3">
    <source>
        <dbReference type="EMBL" id="SFC66099.1"/>
    </source>
</evidence>
<keyword evidence="2" id="KW-0732">Signal</keyword>
<dbReference type="PANTHER" id="PTHR41775">
    <property type="entry name" value="SECRETED PROTEIN-RELATED"/>
    <property type="match status" value="1"/>
</dbReference>
<accession>A0A1I1KZ82</accession>
<reference evidence="3 4" key="1">
    <citation type="submission" date="2016-10" db="EMBL/GenBank/DDBJ databases">
        <authorList>
            <person name="de Groot N.N."/>
        </authorList>
    </citation>
    <scope>NUCLEOTIDE SEQUENCE [LARGE SCALE GENOMIC DNA]</scope>
    <source>
        <strain evidence="3 4">DSM 6059</strain>
    </source>
</reference>
<dbReference type="Proteomes" id="UP000198862">
    <property type="component" value="Unassembled WGS sequence"/>
</dbReference>
<gene>
    <name evidence="3" type="ORF">SAMN02745724_02224</name>
</gene>
<protein>
    <submittedName>
        <fullName evidence="3">M6 family metalloprotease domain-containing protein</fullName>
    </submittedName>
</protein>
<dbReference type="InterPro" id="IPR008757">
    <property type="entry name" value="Peptidase_M6-like_domain"/>
</dbReference>
<dbReference type="EMBL" id="FOLO01000014">
    <property type="protein sequence ID" value="SFC66099.1"/>
    <property type="molecule type" value="Genomic_DNA"/>
</dbReference>
<evidence type="ECO:0000313" key="4">
    <source>
        <dbReference type="Proteomes" id="UP000198862"/>
    </source>
</evidence>
<feature type="region of interest" description="Disordered" evidence="1">
    <location>
        <begin position="454"/>
        <end position="488"/>
    </location>
</feature>
<evidence type="ECO:0000256" key="1">
    <source>
        <dbReference type="SAM" id="MobiDB-lite"/>
    </source>
</evidence>
<dbReference type="GO" id="GO:0006508">
    <property type="term" value="P:proteolysis"/>
    <property type="evidence" value="ECO:0007669"/>
    <property type="project" value="UniProtKB-KW"/>
</dbReference>
<dbReference type="PANTHER" id="PTHR41775:SF1">
    <property type="entry name" value="PEPTIDASE M6-LIKE DOMAIN-CONTAINING PROTEIN"/>
    <property type="match status" value="1"/>
</dbReference>
<feature type="chain" id="PRO_5011577635" evidence="2">
    <location>
        <begin position="23"/>
        <end position="625"/>
    </location>
</feature>
<keyword evidence="4" id="KW-1185">Reference proteome</keyword>
<dbReference type="STRING" id="1123010.SAMN02745724_02224"/>
<sequence>MKISNLIKTSACLLVASQIAQAAIPYKNTTYQFTQPNGDQITLSINGNDYYAEQRTLSGELVIFDNELNGFSFAKVSNDGESIVSEKRLVTQKNAVLKSTSHVNKLTLKKTISEEARQRIVLKNKHIFLNKQEQKTSFKSAAMQLPGQVQGLTIIIQFPDELGTISQNQVNAFLNNVPYTEFGNAQSVRGYFLNVSNNKLDYKNTVTRYYTAKKNKSYYADNRYSSSVRSQELISEALNWLEYTEGFDFSTLSTNSSKQIRGLNIFYAGDSDSAWSKGLWPHMARLSPRFCADNVCTDRYQITNMGNNLAIGTFIHESGHLLTNWPDLYDYDGSSEGSVASFGVMGYGAIGQQNKFKPTPPVAHFRYLAGWDTVTELNPAINNQAPKGRLTHISGSNTSYKWTNPSNANEAFYIEAIHQSEQNQYQPDQGLAIWHVDTAGSNSNEWHPYIQMEHADGDRDPENNRNRSDNTDLFDGQQTHSFDKVTPNAYTSKGTNATWWNGSDSGLSISAISDPATQISFDISTVQPPSGEIYTGSLSEKGQDIHPDGRWFQYSGGLIKLDLLGPNNTDFDLKLERWNGSWAQVDISESPDSQESIQYQANDGYYRIIVLSYSGAGNYTLTVNK</sequence>
<proteinExistence type="predicted"/>
<keyword evidence="3" id="KW-0645">Protease</keyword>
<feature type="signal peptide" evidence="2">
    <location>
        <begin position="1"/>
        <end position="22"/>
    </location>
</feature>
<dbReference type="OrthoDB" id="275270at2"/>
<dbReference type="GO" id="GO:0008237">
    <property type="term" value="F:metallopeptidase activity"/>
    <property type="evidence" value="ECO:0007669"/>
    <property type="project" value="UniProtKB-KW"/>
</dbReference>